<sequence>MTTRRGPSRLAPALLAALAAFALASPRFAAAAPAAAFQFGVIGHSFKSSADEAPLRQAIAGASQQAPAFIVATGIKSTSEPCSDRLYAQRRALFNDSSVPLILSLAGSDWSACQNSAGRSAAIERLNRIRELFYGDAESLGLRHLLLTRQSGTAKFRSYAENAHWQVGKVLFATINLPANNNHYRAEAGRNSEYEDRLVANRAWLNRLFSLAQRQKLQGLVLFSDGAVTLPESGLLSLLPSFRNKQDGFAEPRRQIHALAEKFSGQVLLIDAQGSAGGDTVINWHGNVGYLSLAASWAEIGVNSAAAPLFSLRASSADVTP</sequence>
<proteinExistence type="predicted"/>
<comment type="caution">
    <text evidence="2">The sequence shown here is derived from an EMBL/GenBank/DDBJ whole genome shotgun (WGS) entry which is preliminary data.</text>
</comment>
<accession>A0ABW9VFD7</accession>
<feature type="signal peptide" evidence="1">
    <location>
        <begin position="1"/>
        <end position="29"/>
    </location>
</feature>
<dbReference type="RefSeq" id="WP_161037745.1">
    <property type="nucleotide sequence ID" value="NZ_WWCM01000002.1"/>
</dbReference>
<keyword evidence="3" id="KW-1185">Reference proteome</keyword>
<keyword evidence="1" id="KW-0732">Signal</keyword>
<dbReference type="InterPro" id="IPR006311">
    <property type="entry name" value="TAT_signal"/>
</dbReference>
<reference evidence="2 3" key="1">
    <citation type="submission" date="2019-12" db="EMBL/GenBank/DDBJ databases">
        <title>Novel species isolated from a subtropical stream in China.</title>
        <authorList>
            <person name="Lu H."/>
        </authorList>
    </citation>
    <scope>NUCLEOTIDE SEQUENCE [LARGE SCALE GENOMIC DNA]</scope>
    <source>
        <strain evidence="2 3">CY13W</strain>
    </source>
</reference>
<evidence type="ECO:0000256" key="1">
    <source>
        <dbReference type="SAM" id="SignalP"/>
    </source>
</evidence>
<dbReference type="PROSITE" id="PS51318">
    <property type="entry name" value="TAT"/>
    <property type="match status" value="1"/>
</dbReference>
<name>A0ABW9VFD7_9BURK</name>
<evidence type="ECO:0000313" key="3">
    <source>
        <dbReference type="Proteomes" id="UP000478090"/>
    </source>
</evidence>
<protein>
    <recommendedName>
        <fullName evidence="4">Transmembrane protein</fullName>
    </recommendedName>
</protein>
<evidence type="ECO:0000313" key="2">
    <source>
        <dbReference type="EMBL" id="MYM38324.1"/>
    </source>
</evidence>
<feature type="chain" id="PRO_5045066718" description="Transmembrane protein" evidence="1">
    <location>
        <begin position="30"/>
        <end position="321"/>
    </location>
</feature>
<evidence type="ECO:0008006" key="4">
    <source>
        <dbReference type="Google" id="ProtNLM"/>
    </source>
</evidence>
<dbReference type="Proteomes" id="UP000478090">
    <property type="component" value="Unassembled WGS sequence"/>
</dbReference>
<organism evidence="2 3">
    <name type="scientific">Duganella qianjiadongensis</name>
    <dbReference type="NCBI Taxonomy" id="2692176"/>
    <lineage>
        <taxon>Bacteria</taxon>
        <taxon>Pseudomonadati</taxon>
        <taxon>Pseudomonadota</taxon>
        <taxon>Betaproteobacteria</taxon>
        <taxon>Burkholderiales</taxon>
        <taxon>Oxalobacteraceae</taxon>
        <taxon>Telluria group</taxon>
        <taxon>Duganella</taxon>
    </lineage>
</organism>
<dbReference type="EMBL" id="WWCM01000002">
    <property type="protein sequence ID" value="MYM38324.1"/>
    <property type="molecule type" value="Genomic_DNA"/>
</dbReference>
<gene>
    <name evidence="2" type="ORF">GTP27_03180</name>
</gene>